<feature type="compositionally biased region" description="Basic and acidic residues" evidence="9">
    <location>
        <begin position="1905"/>
        <end position="1915"/>
    </location>
</feature>
<dbReference type="GO" id="GO:0004523">
    <property type="term" value="F:RNA-DNA hybrid ribonuclease activity"/>
    <property type="evidence" value="ECO:0007669"/>
    <property type="project" value="UniProtKB-EC"/>
</dbReference>
<feature type="compositionally biased region" description="Polar residues" evidence="9">
    <location>
        <begin position="97"/>
        <end position="114"/>
    </location>
</feature>
<dbReference type="InterPro" id="IPR002156">
    <property type="entry name" value="RNaseH_domain"/>
</dbReference>
<evidence type="ECO:0000256" key="8">
    <source>
        <dbReference type="PROSITE-ProRule" id="PRU00723"/>
    </source>
</evidence>
<keyword evidence="8" id="KW-0863">Zinc-finger</keyword>
<sequence>MSYSVHGNIQLRRTFLEVGQEEGARGKARSRSVPASFADSSGTQVTKEYLSFLEDRLEGFSFQNRAQDRKLMSQQIATLTPLSDQHTRVNLPDAHTDGSTKQVPTKPMSETCTDLSSHSSQELSLWSGATRTCACHATASVDLDHNKDDEAGDHSGVASMYDASPCMSGMCELASDSSAHPAETRHEGLPVARAGQQMFGAEPSHLLPSLGSKGHPELCRSQCHFFAKGSCTNGSACEYCHVPHQRTVHLDSKSRKLLCSLTAPQTLALFLPLLEQRAGATGLMDQITADLESLQRQAADIGLLTDTAKEVTGEKGTRVSDKKIRDLQDAMRRMSLSALLDSAKPSEPRWLRDPGARKQVAKALVMGKVLFGSSVADADIMSLKKLRSAIVRALWSKRSRFRCLEIVFTFLAPGHQLDPMWALAHHAFMVAQRMLQRRPELRDMFAAVWRARETERSRLPGPVGKLVAAAKLMGLSWGSAFELRKGDGDTMDVLLSSRGELGHFLREGMRRVCWHRAAERRADMAGLEGAVDVDATVSLLRTRSCEYVHQGILHNILAGSLAFGHRLFKAGILPDDRCRFCSAGCPETALHMFWECPAWQSERGKHSLAIGSYRSDWPNCFKLCGIMTAEVALLPLSSMSEHSVAALATAPDSHLDQEHPAETLLEGKVVVYTDGACIRNQHKALRRAGCGAFWGPGHIQNWSAPLRGHCQTNQRAELQAVVHVLQHEARDVHIKSDSEYVVKGFLHHRLAWRALGWRKVSHRDLWQALDELVEARLPGAVHMSKVKGHATHRDVKAGRVMFIGKTGNDWADFLATTGAAQHAASEHVVQAAKARLLVGRSVQHMMANLVSQRNTIANAFRARAEKLSHAFITNVRARSASNFIQAGVLLRLSISKFRELRARQLLVKKSAAEVPGIKARYDCDEATAALQPFALTVSTLTCLTSEGADRGWGTKSPALSRDLARCQKDQSCCDLEFSFYSAMQAAQLEAKTRTHAQAEAHSQIQSPIAVTIAAGVIEAKQVCEFVSAPVSIAACPSTIMGGCCSAISAQSSRAECEKLCVAPDGLGCADAFQWAMQVVGILELTLRLRSCQKAMENLLGVGHAERSPSAVSTPSAAAETNSSETSDFTQSEDLLFCLQNNTPHAFVLTLATDGESSALPCSAKKAGNHLNARSLGPAASKDSQVWVHHVGSKDHELRYKIWLKVYRDHRCEVPLKTIDFRNVLTSSERDVDAGFTLQAKLYLTSAEVSTPDFAKEEDGASSEDWPGGGGRARLRGRWHRRALVVGRFEIEGETGFALEVLHVELILEDLASDRLGAPEVFVVGLGAVKIAAGEQPASPHSTRTSAERDAQAAEVARSVLRGHWRVFRVGANDLDGGTTGSWRDQLLSGAKEGSVLCLETRLELQYTSGPNEGIHRFVVQPASVSGNQSTAPSGSSRGQAKTSSASWQLQVSIPVLSVSWLHRNVEVLAARVKGLDLQVSSELGEGNLEISTQHFQIDHFIDGGELPVMLNRRFLHINSRWLGKKAVRLKLKWILGSHIIKKFEADIVPYWLNLEMGVLIRLYDLAESSFGFSFSEAIDPNQQGGAISPLEPPQLPISGTSNTKVEVWRLEKLHVEPLRLTVMVRSPDVSAVRDNPTARWIMRLAIDMPNMDLKLDKTILLDQFGSTQQFLGTLKRMYKRKATYSAVWSVFLSYTAAVLKGILNALWWLARGPYDALTVAMETGQASSWGWWVSPLVHGTSEGTYRALCELIGNTIFGIVLILNLVRQAILGTSRPRAQSLLDGFLLGFRGLVLDTFLTPLRQLALQTQVAYQDWGVLTALVVLVLSVLRLPLGPALGVLNFAASSGEGLANILLHEEAQFAPFELQRIVDSIPRPSAASEATYEVLHTGGSSRSASAIPSPGESEARSSRRGNEDAMSSPATE</sequence>
<dbReference type="Gene3D" id="3.30.420.10">
    <property type="entry name" value="Ribonuclease H-like superfamily/Ribonuclease H"/>
    <property type="match status" value="1"/>
</dbReference>
<protein>
    <recommendedName>
        <fullName evidence="3">ribonuclease H</fullName>
        <ecNumber evidence="3">3.1.26.4</ecNumber>
    </recommendedName>
</protein>
<dbReference type="GO" id="GO:0003676">
    <property type="term" value="F:nucleic acid binding"/>
    <property type="evidence" value="ECO:0007669"/>
    <property type="project" value="InterPro"/>
</dbReference>
<evidence type="ECO:0000256" key="6">
    <source>
        <dbReference type="ARBA" id="ARBA00022759"/>
    </source>
</evidence>
<evidence type="ECO:0000259" key="11">
    <source>
        <dbReference type="PROSITE" id="PS50879"/>
    </source>
</evidence>
<dbReference type="InterPro" id="IPR050092">
    <property type="entry name" value="RNase_H"/>
</dbReference>
<feature type="domain" description="C3H1-type" evidence="10">
    <location>
        <begin position="222"/>
        <end position="244"/>
    </location>
</feature>
<evidence type="ECO:0000256" key="4">
    <source>
        <dbReference type="ARBA" id="ARBA00022722"/>
    </source>
</evidence>
<evidence type="ECO:0000256" key="9">
    <source>
        <dbReference type="SAM" id="MobiDB-lite"/>
    </source>
</evidence>
<feature type="region of interest" description="Disordered" evidence="9">
    <location>
        <begin position="1105"/>
        <end position="1124"/>
    </location>
</feature>
<dbReference type="EC" id="3.1.26.4" evidence="3"/>
<comment type="catalytic activity">
    <reaction evidence="1">
        <text>Endonucleolytic cleavage to 5'-phosphomonoester.</text>
        <dbReference type="EC" id="3.1.26.4"/>
    </reaction>
</comment>
<accession>A0A813G790</accession>
<dbReference type="GO" id="GO:0008270">
    <property type="term" value="F:zinc ion binding"/>
    <property type="evidence" value="ECO:0007669"/>
    <property type="project" value="UniProtKB-KW"/>
</dbReference>
<comment type="similarity">
    <text evidence="2">Belongs to the RNase H family.</text>
</comment>
<feature type="domain" description="RNase H type-1" evidence="11">
    <location>
        <begin position="665"/>
        <end position="820"/>
    </location>
</feature>
<dbReference type="PANTHER" id="PTHR10642">
    <property type="entry name" value="RIBONUCLEASE H1"/>
    <property type="match status" value="1"/>
</dbReference>
<dbReference type="SUPFAM" id="SSF53098">
    <property type="entry name" value="Ribonuclease H-like"/>
    <property type="match status" value="1"/>
</dbReference>
<organism evidence="12 13">
    <name type="scientific">Polarella glacialis</name>
    <name type="common">Dinoflagellate</name>
    <dbReference type="NCBI Taxonomy" id="89957"/>
    <lineage>
        <taxon>Eukaryota</taxon>
        <taxon>Sar</taxon>
        <taxon>Alveolata</taxon>
        <taxon>Dinophyceae</taxon>
        <taxon>Suessiales</taxon>
        <taxon>Suessiaceae</taxon>
        <taxon>Polarella</taxon>
    </lineage>
</organism>
<keyword evidence="7" id="KW-0378">Hydrolase</keyword>
<dbReference type="InterPro" id="IPR036397">
    <property type="entry name" value="RNaseH_sf"/>
</dbReference>
<dbReference type="PROSITE" id="PS50879">
    <property type="entry name" value="RNASE_H_1"/>
    <property type="match status" value="1"/>
</dbReference>
<gene>
    <name evidence="12" type="ORF">PGLA1383_LOCUS38300</name>
</gene>
<evidence type="ECO:0000256" key="3">
    <source>
        <dbReference type="ARBA" id="ARBA00012180"/>
    </source>
</evidence>
<keyword evidence="4" id="KW-0540">Nuclease</keyword>
<comment type="caution">
    <text evidence="12">The sequence shown here is derived from an EMBL/GenBank/DDBJ whole genome shotgun (WGS) entry which is preliminary data.</text>
</comment>
<evidence type="ECO:0000313" key="12">
    <source>
        <dbReference type="EMBL" id="CAE8620764.1"/>
    </source>
</evidence>
<dbReference type="Pfam" id="PF00075">
    <property type="entry name" value="RNase_H"/>
    <property type="match status" value="1"/>
</dbReference>
<evidence type="ECO:0000256" key="2">
    <source>
        <dbReference type="ARBA" id="ARBA00005300"/>
    </source>
</evidence>
<dbReference type="OrthoDB" id="407198at2759"/>
<evidence type="ECO:0000256" key="5">
    <source>
        <dbReference type="ARBA" id="ARBA00022723"/>
    </source>
</evidence>
<evidence type="ECO:0000256" key="1">
    <source>
        <dbReference type="ARBA" id="ARBA00000077"/>
    </source>
</evidence>
<dbReference type="InterPro" id="IPR000571">
    <property type="entry name" value="Znf_CCCH"/>
</dbReference>
<keyword evidence="6" id="KW-0255">Endonuclease</keyword>
<feature type="region of interest" description="Disordered" evidence="9">
    <location>
        <begin position="88"/>
        <end position="114"/>
    </location>
</feature>
<keyword evidence="5 8" id="KW-0479">Metal-binding</keyword>
<feature type="compositionally biased region" description="Low complexity" evidence="9">
    <location>
        <begin position="1107"/>
        <end position="1124"/>
    </location>
</feature>
<reference evidence="12" key="1">
    <citation type="submission" date="2021-02" db="EMBL/GenBank/DDBJ databases">
        <authorList>
            <person name="Dougan E. K."/>
            <person name="Rhodes N."/>
            <person name="Thang M."/>
            <person name="Chan C."/>
        </authorList>
    </citation>
    <scope>NUCLEOTIDE SEQUENCE</scope>
</reference>
<feature type="region of interest" description="Disordered" evidence="9">
    <location>
        <begin position="1881"/>
        <end position="1924"/>
    </location>
</feature>
<feature type="zinc finger region" description="C3H1-type" evidence="8">
    <location>
        <begin position="222"/>
        <end position="244"/>
    </location>
</feature>
<evidence type="ECO:0000259" key="10">
    <source>
        <dbReference type="PROSITE" id="PS50103"/>
    </source>
</evidence>
<dbReference type="EMBL" id="CAJNNV010027581">
    <property type="protein sequence ID" value="CAE8620764.1"/>
    <property type="molecule type" value="Genomic_DNA"/>
</dbReference>
<dbReference type="InterPro" id="IPR012337">
    <property type="entry name" value="RNaseH-like_sf"/>
</dbReference>
<evidence type="ECO:0000313" key="13">
    <source>
        <dbReference type="Proteomes" id="UP000654075"/>
    </source>
</evidence>
<proteinExistence type="inferred from homology"/>
<dbReference type="GO" id="GO:0043137">
    <property type="term" value="P:DNA replication, removal of RNA primer"/>
    <property type="evidence" value="ECO:0007669"/>
    <property type="project" value="TreeGrafter"/>
</dbReference>
<keyword evidence="8" id="KW-0862">Zinc</keyword>
<dbReference type="Proteomes" id="UP000654075">
    <property type="component" value="Unassembled WGS sequence"/>
</dbReference>
<dbReference type="CDD" id="cd09280">
    <property type="entry name" value="RNase_HI_eukaryote_like"/>
    <property type="match status" value="1"/>
</dbReference>
<feature type="non-terminal residue" evidence="12">
    <location>
        <position position="1924"/>
    </location>
</feature>
<name>A0A813G790_POLGL</name>
<dbReference type="PANTHER" id="PTHR10642:SF26">
    <property type="entry name" value="RIBONUCLEASE H1"/>
    <property type="match status" value="1"/>
</dbReference>
<evidence type="ECO:0000256" key="7">
    <source>
        <dbReference type="ARBA" id="ARBA00022801"/>
    </source>
</evidence>
<keyword evidence="13" id="KW-1185">Reference proteome</keyword>
<dbReference type="PROSITE" id="PS50103">
    <property type="entry name" value="ZF_C3H1"/>
    <property type="match status" value="1"/>
</dbReference>